<evidence type="ECO:0000313" key="3">
    <source>
        <dbReference type="Proteomes" id="UP000622860"/>
    </source>
</evidence>
<dbReference type="SUPFAM" id="SSF141673">
    <property type="entry name" value="MOSC N-terminal domain-like"/>
    <property type="match status" value="1"/>
</dbReference>
<dbReference type="GO" id="GO:0030170">
    <property type="term" value="F:pyridoxal phosphate binding"/>
    <property type="evidence" value="ECO:0007669"/>
    <property type="project" value="InterPro"/>
</dbReference>
<reference evidence="2" key="2">
    <citation type="submission" date="2020-09" db="EMBL/GenBank/DDBJ databases">
        <authorList>
            <person name="Sun Q."/>
            <person name="Zhou Y."/>
        </authorList>
    </citation>
    <scope>NUCLEOTIDE SEQUENCE</scope>
    <source>
        <strain evidence="2">CGMCC 1.12754</strain>
    </source>
</reference>
<comment type="caution">
    <text evidence="2">The sequence shown here is derived from an EMBL/GenBank/DDBJ whole genome shotgun (WGS) entry which is preliminary data.</text>
</comment>
<evidence type="ECO:0000259" key="1">
    <source>
        <dbReference type="PROSITE" id="PS51340"/>
    </source>
</evidence>
<dbReference type="GO" id="GO:0030151">
    <property type="term" value="F:molybdenum ion binding"/>
    <property type="evidence" value="ECO:0007669"/>
    <property type="project" value="InterPro"/>
</dbReference>
<dbReference type="EMBL" id="BMFR01000018">
    <property type="protein sequence ID" value="GGG84704.1"/>
    <property type="molecule type" value="Genomic_DNA"/>
</dbReference>
<organism evidence="2 3">
    <name type="scientific">Virgibacillus oceani</name>
    <dbReference type="NCBI Taxonomy" id="1479511"/>
    <lineage>
        <taxon>Bacteria</taxon>
        <taxon>Bacillati</taxon>
        <taxon>Bacillota</taxon>
        <taxon>Bacilli</taxon>
        <taxon>Bacillales</taxon>
        <taxon>Bacillaceae</taxon>
        <taxon>Virgibacillus</taxon>
    </lineage>
</organism>
<dbReference type="RefSeq" id="WP_188456464.1">
    <property type="nucleotide sequence ID" value="NZ_BMFR01000018.1"/>
</dbReference>
<evidence type="ECO:0000313" key="2">
    <source>
        <dbReference type="EMBL" id="GGG84704.1"/>
    </source>
</evidence>
<dbReference type="PROSITE" id="PS51340">
    <property type="entry name" value="MOSC"/>
    <property type="match status" value="1"/>
</dbReference>
<reference evidence="2" key="1">
    <citation type="journal article" date="2014" name="Int. J. Syst. Evol. Microbiol.">
        <title>Complete genome sequence of Corynebacterium casei LMG S-19264T (=DSM 44701T), isolated from a smear-ripened cheese.</title>
        <authorList>
            <consortium name="US DOE Joint Genome Institute (JGI-PGF)"/>
            <person name="Walter F."/>
            <person name="Albersmeier A."/>
            <person name="Kalinowski J."/>
            <person name="Ruckert C."/>
        </authorList>
    </citation>
    <scope>NUCLEOTIDE SEQUENCE</scope>
    <source>
        <strain evidence="2">CGMCC 1.12754</strain>
    </source>
</reference>
<gene>
    <name evidence="2" type="ORF">GCM10011398_32980</name>
</gene>
<dbReference type="Pfam" id="PF03473">
    <property type="entry name" value="MOSC"/>
    <property type="match status" value="1"/>
</dbReference>
<name>A0A917HMX8_9BACI</name>
<protein>
    <submittedName>
        <fullName evidence="2">Molybdenum cofactor sulfurase</fullName>
    </submittedName>
</protein>
<dbReference type="SUPFAM" id="SSF50800">
    <property type="entry name" value="PK beta-barrel domain-like"/>
    <property type="match status" value="1"/>
</dbReference>
<dbReference type="AlphaFoldDB" id="A0A917HMX8"/>
<dbReference type="InterPro" id="IPR052716">
    <property type="entry name" value="MOSC_domain"/>
</dbReference>
<dbReference type="Gene3D" id="2.40.33.20">
    <property type="entry name" value="PK beta-barrel domain-like"/>
    <property type="match status" value="1"/>
</dbReference>
<sequence length="239" mass="26761">MEYRDNHPVGQVKEIRRFPVKSLLGESLSAIQVDQRGLIGDRLWAIQNREGKFGSGKTTRRFKRIDGLFKLQARYEGSVPVVTMHDGSVYRGDDPTIHMALSDFAGYPVTLAREEAISHFDEGPISIITSSSIRALSEQLGKPVDPRRFRANLLIDVQDEGFIEEKWLNHVIQIGSDVMLRVVAPLKRCVMVNFAQEELPKDDHMLRTLATNHDAIFGVLAKVEAGGHVEVGHTVNKHG</sequence>
<dbReference type="Pfam" id="PF03476">
    <property type="entry name" value="MOSC_N"/>
    <property type="match status" value="1"/>
</dbReference>
<accession>A0A917HMX8</accession>
<dbReference type="InterPro" id="IPR005302">
    <property type="entry name" value="MoCF_Sase_C"/>
</dbReference>
<dbReference type="InterPro" id="IPR011037">
    <property type="entry name" value="Pyrv_Knase-like_insert_dom_sf"/>
</dbReference>
<proteinExistence type="predicted"/>
<dbReference type="InterPro" id="IPR005303">
    <property type="entry name" value="MOCOS_middle"/>
</dbReference>
<dbReference type="PANTHER" id="PTHR36930">
    <property type="entry name" value="METAL-SULFUR CLUSTER BIOSYNTHESIS PROTEINS YUAD-RELATED"/>
    <property type="match status" value="1"/>
</dbReference>
<dbReference type="PANTHER" id="PTHR36930:SF1">
    <property type="entry name" value="MOSC DOMAIN-CONTAINING PROTEIN"/>
    <property type="match status" value="1"/>
</dbReference>
<dbReference type="Proteomes" id="UP000622860">
    <property type="component" value="Unassembled WGS sequence"/>
</dbReference>
<dbReference type="GO" id="GO:0003824">
    <property type="term" value="F:catalytic activity"/>
    <property type="evidence" value="ECO:0007669"/>
    <property type="project" value="InterPro"/>
</dbReference>
<keyword evidence="3" id="KW-1185">Reference proteome</keyword>
<feature type="domain" description="MOSC" evidence="1">
    <location>
        <begin position="94"/>
        <end position="238"/>
    </location>
</feature>